<keyword evidence="1" id="KW-1133">Transmembrane helix</keyword>
<feature type="transmembrane region" description="Helical" evidence="1">
    <location>
        <begin position="175"/>
        <end position="205"/>
    </location>
</feature>
<keyword evidence="4" id="KW-1185">Reference proteome</keyword>
<dbReference type="AlphaFoldDB" id="A0A7X2T2W9"/>
<feature type="transmembrane region" description="Helical" evidence="1">
    <location>
        <begin position="217"/>
        <end position="242"/>
    </location>
</feature>
<feature type="transmembrane region" description="Helical" evidence="1">
    <location>
        <begin position="91"/>
        <end position="110"/>
    </location>
</feature>
<reference evidence="3 4" key="1">
    <citation type="submission" date="2019-08" db="EMBL/GenBank/DDBJ databases">
        <title>In-depth cultivation of the pig gut microbiome towards novel bacterial diversity and tailored functional studies.</title>
        <authorList>
            <person name="Wylensek D."/>
            <person name="Hitch T.C.A."/>
            <person name="Clavel T."/>
        </authorList>
    </citation>
    <scope>NUCLEOTIDE SEQUENCE [LARGE SCALE GENOMIC DNA]</scope>
    <source>
        <strain evidence="3 4">WCA-383-APC-5B</strain>
    </source>
</reference>
<organism evidence="3 4">
    <name type="scientific">Inconstantimicrobium porci</name>
    <dbReference type="NCBI Taxonomy" id="2652291"/>
    <lineage>
        <taxon>Bacteria</taxon>
        <taxon>Bacillati</taxon>
        <taxon>Bacillota</taxon>
        <taxon>Clostridia</taxon>
        <taxon>Eubacteriales</taxon>
        <taxon>Clostridiaceae</taxon>
        <taxon>Inconstantimicrobium</taxon>
    </lineage>
</organism>
<evidence type="ECO:0000313" key="3">
    <source>
        <dbReference type="EMBL" id="MSR92685.1"/>
    </source>
</evidence>
<feature type="transmembrane region" description="Helical" evidence="1">
    <location>
        <begin position="12"/>
        <end position="30"/>
    </location>
</feature>
<feature type="transmembrane region" description="Helical" evidence="1">
    <location>
        <begin position="370"/>
        <end position="388"/>
    </location>
</feature>
<proteinExistence type="predicted"/>
<accession>A0A7X2T2W9</accession>
<protein>
    <recommendedName>
        <fullName evidence="2">Glycosyltransferase RgtA/B/C/D-like domain-containing protein</fullName>
    </recommendedName>
</protein>
<sequence length="446" mass="50755">MCLVKGDRKCFFGISLVFIVIIQLLMMFKYEVKPSADFGVIFNQAVKLADIEGLNKIGSYFEMYPNNIPLLALMTLWLKLMKLLGVVNYKISAVILNIIFIDTAVTFFYLSSKRIFKNNDSIILVMMMIMFLPFYTYVGMFYTDTMSMPFIAIIVYLSTFIGDECTGYKNNYRKIILLVLLGVTACLGFKMKATVGILLIAFIIFEIIMKKNFKLKMINIGVALCSFIITGVIVGNCINLVLPINHKGQSEKSLPYTHWVMMGLGKSGYYNEEVFGNGAPLTYSKLSAVGFYDEKDVVETSKHNTYNDKIRFNLQEINAKICSYGVSGMAKHIVKKTICTWGDGTYYALLYLPTEKFTPAKIKVYRNISFAYHITLIFLFIVGLIGIIKKRKHNTDFIVYVSILGLVIFLSIWETSPRYVLNFMPLILFQASPAVGELCDKIKFRK</sequence>
<evidence type="ECO:0000259" key="2">
    <source>
        <dbReference type="Pfam" id="PF13231"/>
    </source>
</evidence>
<dbReference type="Proteomes" id="UP000460287">
    <property type="component" value="Unassembled WGS sequence"/>
</dbReference>
<feature type="transmembrane region" description="Helical" evidence="1">
    <location>
        <begin position="122"/>
        <end position="140"/>
    </location>
</feature>
<keyword evidence="1" id="KW-0812">Transmembrane</keyword>
<feature type="transmembrane region" description="Helical" evidence="1">
    <location>
        <begin position="397"/>
        <end position="413"/>
    </location>
</feature>
<gene>
    <name evidence="3" type="ORF">FYJ33_15265</name>
</gene>
<comment type="caution">
    <text evidence="3">The sequence shown here is derived from an EMBL/GenBank/DDBJ whole genome shotgun (WGS) entry which is preliminary data.</text>
</comment>
<evidence type="ECO:0000256" key="1">
    <source>
        <dbReference type="SAM" id="Phobius"/>
    </source>
</evidence>
<dbReference type="EMBL" id="VULX01000046">
    <property type="protein sequence ID" value="MSR92685.1"/>
    <property type="molecule type" value="Genomic_DNA"/>
</dbReference>
<evidence type="ECO:0000313" key="4">
    <source>
        <dbReference type="Proteomes" id="UP000460287"/>
    </source>
</evidence>
<dbReference type="Pfam" id="PF13231">
    <property type="entry name" value="PMT_2"/>
    <property type="match status" value="1"/>
</dbReference>
<feature type="transmembrane region" description="Helical" evidence="1">
    <location>
        <begin position="146"/>
        <end position="163"/>
    </location>
</feature>
<name>A0A7X2T2W9_9CLOT</name>
<feature type="domain" description="Glycosyltransferase RgtA/B/C/D-like" evidence="2">
    <location>
        <begin position="81"/>
        <end position="229"/>
    </location>
</feature>
<dbReference type="InterPro" id="IPR038731">
    <property type="entry name" value="RgtA/B/C-like"/>
</dbReference>
<keyword evidence="1" id="KW-0472">Membrane</keyword>